<proteinExistence type="predicted"/>
<name>R7WG47_AEGTA</name>
<protein>
    <submittedName>
        <fullName evidence="1">Uncharacterized protein</fullName>
    </submittedName>
</protein>
<dbReference type="InterPro" id="IPR001810">
    <property type="entry name" value="F-box_dom"/>
</dbReference>
<evidence type="ECO:0000313" key="1">
    <source>
        <dbReference type="EnsemblPlants" id="EMT20620"/>
    </source>
</evidence>
<dbReference type="AlphaFoldDB" id="R7WG47"/>
<dbReference type="SUPFAM" id="SSF81383">
    <property type="entry name" value="F-box domain"/>
    <property type="match status" value="1"/>
</dbReference>
<organism evidence="1">
    <name type="scientific">Aegilops tauschii</name>
    <name type="common">Tausch's goatgrass</name>
    <name type="synonym">Aegilops squarrosa</name>
    <dbReference type="NCBI Taxonomy" id="37682"/>
    <lineage>
        <taxon>Eukaryota</taxon>
        <taxon>Viridiplantae</taxon>
        <taxon>Streptophyta</taxon>
        <taxon>Embryophyta</taxon>
        <taxon>Tracheophyta</taxon>
        <taxon>Spermatophyta</taxon>
        <taxon>Magnoliopsida</taxon>
        <taxon>Liliopsida</taxon>
        <taxon>Poales</taxon>
        <taxon>Poaceae</taxon>
        <taxon>BOP clade</taxon>
        <taxon>Pooideae</taxon>
        <taxon>Triticodae</taxon>
        <taxon>Triticeae</taxon>
        <taxon>Triticinae</taxon>
        <taxon>Aegilops</taxon>
    </lineage>
</organism>
<dbReference type="EnsemblPlants" id="EMT20620">
    <property type="protein sequence ID" value="EMT20620"/>
    <property type="gene ID" value="F775_18599"/>
</dbReference>
<accession>R7WG47</accession>
<sequence>MIAVRQKMKGTVAQAAASLPDDVVREILVRMDDVTDLFRCAMTCKQWRRIVSKASFLRRSCWPDHDTASFLPGFFLWEKIVIKDDHTFVTRFVPTPGSVFGSDRRSLESFFPRAATSGTGGHKRGLLHNAVPLVTRHGLLLVRLDAPTGKGKGCLVSSVRLAVCNLLSGACDKLPLLECDWDFDKSGYAILTSADCTRNDEQQPLVPSGYSSFFKVLVIGTDMHYRPHNLHTFTSVDAGTFNISSTKIDTSGELIRAPKYKPHNYDEPQHTLLTVDVDGQLSFLHVQRRGSQLERWTRQEDAAPIRWLRTQVIELNPPSKSFMLTLLEEKGGMLFVKDDSGNMYTIDLETGAVKKFTNFGTIKRRQLVPLEMDWPAFFMSCLGAHEPHSKKPSS</sequence>
<dbReference type="Gene3D" id="1.20.1280.50">
    <property type="match status" value="1"/>
</dbReference>
<dbReference type="Pfam" id="PF00646">
    <property type="entry name" value="F-box"/>
    <property type="match status" value="1"/>
</dbReference>
<dbReference type="PANTHER" id="PTHR35828:SF48">
    <property type="entry name" value="F-BOX DOMAIN-CONTAINING PROTEIN"/>
    <property type="match status" value="1"/>
</dbReference>
<dbReference type="InterPro" id="IPR036047">
    <property type="entry name" value="F-box-like_dom_sf"/>
</dbReference>
<dbReference type="SMART" id="SM00256">
    <property type="entry name" value="FBOX"/>
    <property type="match status" value="1"/>
</dbReference>
<dbReference type="PANTHER" id="PTHR35828">
    <property type="entry name" value="OS08G0203800 PROTEIN-RELATED"/>
    <property type="match status" value="1"/>
</dbReference>
<reference evidence="1" key="1">
    <citation type="submission" date="2015-06" db="UniProtKB">
        <authorList>
            <consortium name="EnsemblPlants"/>
        </authorList>
    </citation>
    <scope>IDENTIFICATION</scope>
</reference>
<dbReference type="PROSITE" id="PS50181">
    <property type="entry name" value="FBOX"/>
    <property type="match status" value="1"/>
</dbReference>